<dbReference type="InterPro" id="IPR036397">
    <property type="entry name" value="RNaseH_sf"/>
</dbReference>
<dbReference type="PROSITE" id="PS50994">
    <property type="entry name" value="INTEGRASE"/>
    <property type="match status" value="1"/>
</dbReference>
<protein>
    <recommendedName>
        <fullName evidence="1">Integrase catalytic domain-containing protein</fullName>
    </recommendedName>
</protein>
<proteinExistence type="predicted"/>
<dbReference type="Proteomes" id="UP000235145">
    <property type="component" value="Unassembled WGS sequence"/>
</dbReference>
<evidence type="ECO:0000313" key="3">
    <source>
        <dbReference type="Proteomes" id="UP000235145"/>
    </source>
</evidence>
<dbReference type="PANTHER" id="PTHR42648">
    <property type="entry name" value="TRANSPOSASE, PUTATIVE-RELATED"/>
    <property type="match status" value="1"/>
</dbReference>
<name>A0A9R1WM41_LACSA</name>
<dbReference type="EMBL" id="NBSK02000001">
    <property type="protein sequence ID" value="KAJ0225210.1"/>
    <property type="molecule type" value="Genomic_DNA"/>
</dbReference>
<dbReference type="InterPro" id="IPR039537">
    <property type="entry name" value="Retrotran_Ty1/copia-like"/>
</dbReference>
<feature type="domain" description="Integrase catalytic" evidence="1">
    <location>
        <begin position="54"/>
        <end position="152"/>
    </location>
</feature>
<dbReference type="AlphaFoldDB" id="A0A9R1WM41"/>
<dbReference type="InterPro" id="IPR012337">
    <property type="entry name" value="RNaseH-like_sf"/>
</dbReference>
<dbReference type="GO" id="GO:0015074">
    <property type="term" value="P:DNA integration"/>
    <property type="evidence" value="ECO:0007669"/>
    <property type="project" value="InterPro"/>
</dbReference>
<dbReference type="InterPro" id="IPR001584">
    <property type="entry name" value="Integrase_cat-core"/>
</dbReference>
<dbReference type="InterPro" id="IPR025724">
    <property type="entry name" value="GAG-pre-integrase_dom"/>
</dbReference>
<organism evidence="2 3">
    <name type="scientific">Lactuca sativa</name>
    <name type="common">Garden lettuce</name>
    <dbReference type="NCBI Taxonomy" id="4236"/>
    <lineage>
        <taxon>Eukaryota</taxon>
        <taxon>Viridiplantae</taxon>
        <taxon>Streptophyta</taxon>
        <taxon>Embryophyta</taxon>
        <taxon>Tracheophyta</taxon>
        <taxon>Spermatophyta</taxon>
        <taxon>Magnoliopsida</taxon>
        <taxon>eudicotyledons</taxon>
        <taxon>Gunneridae</taxon>
        <taxon>Pentapetalae</taxon>
        <taxon>asterids</taxon>
        <taxon>campanulids</taxon>
        <taxon>Asterales</taxon>
        <taxon>Asteraceae</taxon>
        <taxon>Cichorioideae</taxon>
        <taxon>Cichorieae</taxon>
        <taxon>Lactucinae</taxon>
        <taxon>Lactuca</taxon>
    </lineage>
</organism>
<accession>A0A9R1WM41</accession>
<keyword evidence="3" id="KW-1185">Reference proteome</keyword>
<sequence>MRLSHVSFEKLDLLMKMQMVKGLPKLEFRKKNVVCVGCQFGKAHHQPFGKLEYKSKVPLKLEYSDVLGLVKKPSVKGMKYMITFIDDFSRYVWVYFMLEKYETFSKFKEFRVEAEIETKHNIGYLRYDNGGEYLATKFSKYMKTHKIKRQLT</sequence>
<comment type="caution">
    <text evidence="2">The sequence shown here is derived from an EMBL/GenBank/DDBJ whole genome shotgun (WGS) entry which is preliminary data.</text>
</comment>
<dbReference type="SUPFAM" id="SSF53098">
    <property type="entry name" value="Ribonuclease H-like"/>
    <property type="match status" value="1"/>
</dbReference>
<dbReference type="Pfam" id="PF13976">
    <property type="entry name" value="gag_pre-integrs"/>
    <property type="match status" value="1"/>
</dbReference>
<dbReference type="GO" id="GO:0003676">
    <property type="term" value="F:nucleic acid binding"/>
    <property type="evidence" value="ECO:0007669"/>
    <property type="project" value="InterPro"/>
</dbReference>
<evidence type="ECO:0000259" key="1">
    <source>
        <dbReference type="PROSITE" id="PS50994"/>
    </source>
</evidence>
<dbReference type="PANTHER" id="PTHR42648:SF18">
    <property type="entry name" value="RETROTRANSPOSON, UNCLASSIFIED-LIKE PROTEIN"/>
    <property type="match status" value="1"/>
</dbReference>
<evidence type="ECO:0000313" key="2">
    <source>
        <dbReference type="EMBL" id="KAJ0225210.1"/>
    </source>
</evidence>
<dbReference type="Gene3D" id="3.30.420.10">
    <property type="entry name" value="Ribonuclease H-like superfamily/Ribonuclease H"/>
    <property type="match status" value="1"/>
</dbReference>
<gene>
    <name evidence="2" type="ORF">LSAT_V11C100025490</name>
</gene>
<reference evidence="2 3" key="1">
    <citation type="journal article" date="2017" name="Nat. Commun.">
        <title>Genome assembly with in vitro proximity ligation data and whole-genome triplication in lettuce.</title>
        <authorList>
            <person name="Reyes-Chin-Wo S."/>
            <person name="Wang Z."/>
            <person name="Yang X."/>
            <person name="Kozik A."/>
            <person name="Arikit S."/>
            <person name="Song C."/>
            <person name="Xia L."/>
            <person name="Froenicke L."/>
            <person name="Lavelle D.O."/>
            <person name="Truco M.J."/>
            <person name="Xia R."/>
            <person name="Zhu S."/>
            <person name="Xu C."/>
            <person name="Xu H."/>
            <person name="Xu X."/>
            <person name="Cox K."/>
            <person name="Korf I."/>
            <person name="Meyers B.C."/>
            <person name="Michelmore R.W."/>
        </authorList>
    </citation>
    <scope>NUCLEOTIDE SEQUENCE [LARGE SCALE GENOMIC DNA]</scope>
    <source>
        <strain evidence="3">cv. Salinas</strain>
        <tissue evidence="2">Seedlings</tissue>
    </source>
</reference>